<accession>A0A4R7C884</accession>
<dbReference type="Pfam" id="PF08874">
    <property type="entry name" value="DUF1835"/>
    <property type="match status" value="1"/>
</dbReference>
<dbReference type="Proteomes" id="UP000295122">
    <property type="component" value="Unassembled WGS sequence"/>
</dbReference>
<evidence type="ECO:0000259" key="1">
    <source>
        <dbReference type="Pfam" id="PF08874"/>
    </source>
</evidence>
<name>A0A4R7C884_9HYPH</name>
<proteinExistence type="predicted"/>
<dbReference type="RefSeq" id="WP_133769687.1">
    <property type="nucleotide sequence ID" value="NZ_SNZR01000011.1"/>
</dbReference>
<protein>
    <submittedName>
        <fullName evidence="3">Uncharacterized protein DUF1835</fullName>
    </submittedName>
</protein>
<dbReference type="EMBL" id="SNZR01000011">
    <property type="protein sequence ID" value="TDR94830.1"/>
    <property type="molecule type" value="Genomic_DNA"/>
</dbReference>
<dbReference type="InterPro" id="IPR014973">
    <property type="entry name" value="DUF1835"/>
</dbReference>
<dbReference type="InterPro" id="IPR022123">
    <property type="entry name" value="DUF3658"/>
</dbReference>
<comment type="caution">
    <text evidence="3">The sequence shown here is derived from an EMBL/GenBank/DDBJ whole genome shotgun (WGS) entry which is preliminary data.</text>
</comment>
<keyword evidence="4" id="KW-1185">Reference proteome</keyword>
<dbReference type="AlphaFoldDB" id="A0A4R7C884"/>
<evidence type="ECO:0000313" key="3">
    <source>
        <dbReference type="EMBL" id="TDR94830.1"/>
    </source>
</evidence>
<organism evidence="3 4">
    <name type="scientific">Enterovirga rhinocerotis</name>
    <dbReference type="NCBI Taxonomy" id="1339210"/>
    <lineage>
        <taxon>Bacteria</taxon>
        <taxon>Pseudomonadati</taxon>
        <taxon>Pseudomonadota</taxon>
        <taxon>Alphaproteobacteria</taxon>
        <taxon>Hyphomicrobiales</taxon>
        <taxon>Methylobacteriaceae</taxon>
        <taxon>Enterovirga</taxon>
    </lineage>
</organism>
<evidence type="ECO:0000259" key="2">
    <source>
        <dbReference type="Pfam" id="PF12395"/>
    </source>
</evidence>
<feature type="domain" description="DUF3658" evidence="2">
    <location>
        <begin position="154"/>
        <end position="247"/>
    </location>
</feature>
<reference evidence="3 4" key="1">
    <citation type="submission" date="2019-03" db="EMBL/GenBank/DDBJ databases">
        <title>Genomic Encyclopedia of Type Strains, Phase IV (KMG-IV): sequencing the most valuable type-strain genomes for metagenomic binning, comparative biology and taxonomic classification.</title>
        <authorList>
            <person name="Goeker M."/>
        </authorList>
    </citation>
    <scope>NUCLEOTIDE SEQUENCE [LARGE SCALE GENOMIC DNA]</scope>
    <source>
        <strain evidence="3 4">DSM 25903</strain>
    </source>
</reference>
<feature type="domain" description="DUF1835" evidence="1">
    <location>
        <begin position="4"/>
        <end position="110"/>
    </location>
</feature>
<sequence>MSILHIAPGDSAGGSLLHALRDAGQDVEVLRFRDDLSCGPIDPLDPTARAAWWGRWYDGIEVETAFRQFQKRISTADGRLIVWFSRHSASEFCFLLALETWLGDRPFHVIDVTGRQVPSKARDGSTALYEPHSVATMQADGLRSLLGQEMLMAARERREAKALWRHLQKENAPFRIVTDTGLVSTTIDHFDPLILAQATSEWQASARIIGNALGYSSQPYQQVGDLMLQTRLVALVEQGRLLAESDPWERSCRIKALSAD</sequence>
<evidence type="ECO:0000313" key="4">
    <source>
        <dbReference type="Proteomes" id="UP000295122"/>
    </source>
</evidence>
<dbReference type="OrthoDB" id="7565760at2"/>
<gene>
    <name evidence="3" type="ORF">EV668_2119</name>
</gene>
<dbReference type="Pfam" id="PF12395">
    <property type="entry name" value="DUF3658"/>
    <property type="match status" value="1"/>
</dbReference>